<keyword evidence="1" id="KW-1133">Transmembrane helix</keyword>
<dbReference type="AlphaFoldDB" id="A0A5A7U1H4"/>
<evidence type="ECO:0000313" key="5">
    <source>
        <dbReference type="Proteomes" id="UP000321947"/>
    </source>
</evidence>
<keyword evidence="1" id="KW-0812">Transmembrane</keyword>
<dbReference type="EMBL" id="SSTD01008434">
    <property type="protein sequence ID" value="TYK15980.1"/>
    <property type="molecule type" value="Genomic_DNA"/>
</dbReference>
<proteinExistence type="predicted"/>
<feature type="transmembrane region" description="Helical" evidence="1">
    <location>
        <begin position="23"/>
        <end position="44"/>
    </location>
</feature>
<gene>
    <name evidence="3" type="ORF">E5676_scaffold94G001060</name>
    <name evidence="2" type="ORF">E6C27_scaffold163G00820</name>
</gene>
<name>A0A5A7U1H4_CUCMM</name>
<protein>
    <submittedName>
        <fullName evidence="2">Gag/pol protein</fullName>
    </submittedName>
</protein>
<evidence type="ECO:0000313" key="3">
    <source>
        <dbReference type="EMBL" id="TYK15980.1"/>
    </source>
</evidence>
<dbReference type="OrthoDB" id="411615at2759"/>
<reference evidence="4 5" key="1">
    <citation type="submission" date="2019-08" db="EMBL/GenBank/DDBJ databases">
        <title>Draft genome sequences of two oriental melons (Cucumis melo L. var makuwa).</title>
        <authorList>
            <person name="Kwon S.-Y."/>
        </authorList>
    </citation>
    <scope>NUCLEOTIDE SEQUENCE [LARGE SCALE GENOMIC DNA]</scope>
    <source>
        <strain evidence="5">cv. Chang Bougi</strain>
        <strain evidence="4">cv. SW 3</strain>
        <tissue evidence="2">Leaf</tissue>
    </source>
</reference>
<evidence type="ECO:0000256" key="1">
    <source>
        <dbReference type="SAM" id="Phobius"/>
    </source>
</evidence>
<dbReference type="EMBL" id="SSTE01012141">
    <property type="protein sequence ID" value="KAA0049622.1"/>
    <property type="molecule type" value="Genomic_DNA"/>
</dbReference>
<dbReference type="Proteomes" id="UP000321393">
    <property type="component" value="Unassembled WGS sequence"/>
</dbReference>
<evidence type="ECO:0000313" key="4">
    <source>
        <dbReference type="Proteomes" id="UP000321393"/>
    </source>
</evidence>
<organism evidence="2 4">
    <name type="scientific">Cucumis melo var. makuwa</name>
    <name type="common">Oriental melon</name>
    <dbReference type="NCBI Taxonomy" id="1194695"/>
    <lineage>
        <taxon>Eukaryota</taxon>
        <taxon>Viridiplantae</taxon>
        <taxon>Streptophyta</taxon>
        <taxon>Embryophyta</taxon>
        <taxon>Tracheophyta</taxon>
        <taxon>Spermatophyta</taxon>
        <taxon>Magnoliopsida</taxon>
        <taxon>eudicotyledons</taxon>
        <taxon>Gunneridae</taxon>
        <taxon>Pentapetalae</taxon>
        <taxon>rosids</taxon>
        <taxon>fabids</taxon>
        <taxon>Cucurbitales</taxon>
        <taxon>Cucurbitaceae</taxon>
        <taxon>Benincaseae</taxon>
        <taxon>Cucumis</taxon>
    </lineage>
</organism>
<dbReference type="Proteomes" id="UP000321947">
    <property type="component" value="Unassembled WGS sequence"/>
</dbReference>
<sequence>MPSWCVGKDCFPDALLTTSKKPLFPTFFMLTYFSASGMLHFLVVRVDETNTSDKEEWVKTMDLEMESMYFNSVWELEDLPEGVKPIGCK</sequence>
<evidence type="ECO:0000313" key="2">
    <source>
        <dbReference type="EMBL" id="KAA0049622.1"/>
    </source>
</evidence>
<comment type="caution">
    <text evidence="2">The sequence shown here is derived from an EMBL/GenBank/DDBJ whole genome shotgun (WGS) entry which is preliminary data.</text>
</comment>
<keyword evidence="1" id="KW-0472">Membrane</keyword>
<accession>A0A5A7U1H4</accession>